<protein>
    <submittedName>
        <fullName evidence="2">Uncharacterized protein</fullName>
    </submittedName>
</protein>
<keyword evidence="1" id="KW-1133">Transmembrane helix</keyword>
<dbReference type="RefSeq" id="WP_132288025.1">
    <property type="nucleotide sequence ID" value="NZ_SKBM01000008.1"/>
</dbReference>
<reference evidence="2 3" key="1">
    <citation type="submission" date="2019-03" db="EMBL/GenBank/DDBJ databases">
        <title>Paracraurococcus aquatilis NE82 genome sequence.</title>
        <authorList>
            <person name="Zhao Y."/>
            <person name="Du Z."/>
        </authorList>
    </citation>
    <scope>NUCLEOTIDE SEQUENCE [LARGE SCALE GENOMIC DNA]</scope>
    <source>
        <strain evidence="2 3">NE82</strain>
    </source>
</reference>
<evidence type="ECO:0000256" key="1">
    <source>
        <dbReference type="SAM" id="Phobius"/>
    </source>
</evidence>
<gene>
    <name evidence="2" type="ORF">EXY23_10205</name>
</gene>
<keyword evidence="3" id="KW-1185">Reference proteome</keyword>
<dbReference type="AlphaFoldDB" id="A0A4R4DT84"/>
<proteinExistence type="predicted"/>
<name>A0A4R4DT84_9PROT</name>
<keyword evidence="1" id="KW-0812">Transmembrane</keyword>
<evidence type="ECO:0000313" key="3">
    <source>
        <dbReference type="Proteomes" id="UP000295023"/>
    </source>
</evidence>
<organism evidence="2 3">
    <name type="scientific">Roseicella aquatilis</name>
    <dbReference type="NCBI Taxonomy" id="2527868"/>
    <lineage>
        <taxon>Bacteria</taxon>
        <taxon>Pseudomonadati</taxon>
        <taxon>Pseudomonadota</taxon>
        <taxon>Alphaproteobacteria</taxon>
        <taxon>Acetobacterales</taxon>
        <taxon>Roseomonadaceae</taxon>
        <taxon>Roseicella</taxon>
    </lineage>
</organism>
<feature type="transmembrane region" description="Helical" evidence="1">
    <location>
        <begin position="46"/>
        <end position="67"/>
    </location>
</feature>
<dbReference type="Proteomes" id="UP000295023">
    <property type="component" value="Unassembled WGS sequence"/>
</dbReference>
<comment type="caution">
    <text evidence="2">The sequence shown here is derived from an EMBL/GenBank/DDBJ whole genome shotgun (WGS) entry which is preliminary data.</text>
</comment>
<keyword evidence="1" id="KW-0472">Membrane</keyword>
<evidence type="ECO:0000313" key="2">
    <source>
        <dbReference type="EMBL" id="TCZ63201.1"/>
    </source>
</evidence>
<accession>A0A4R4DT84</accession>
<sequence>MTVLGFDTRAFERELAGLRLDGRQAHGVLCVVRSLSTQRQVALREAAIAALLGIRCFAVAALFPLLLPT</sequence>
<dbReference type="EMBL" id="SKBM01000008">
    <property type="protein sequence ID" value="TCZ63201.1"/>
    <property type="molecule type" value="Genomic_DNA"/>
</dbReference>